<dbReference type="InterPro" id="IPR004841">
    <property type="entry name" value="AA-permease/SLC12A_dom"/>
</dbReference>
<dbReference type="InterPro" id="IPR004840">
    <property type="entry name" value="Amino_acid_permease_CS"/>
</dbReference>
<reference evidence="9 10" key="1">
    <citation type="journal article" date="2017" name="Int. J. Syst. Evol. Microbiol.">
        <title>Macrococcus canis sp. nov., a skin bacterium associated with infections in dogs.</title>
        <authorList>
            <person name="Gobeli Brawand S."/>
            <person name="Cotting K."/>
            <person name="Gomez-Sanz E."/>
            <person name="Collaud A."/>
            <person name="Thomann A."/>
            <person name="Brodard I."/>
            <person name="Rodriguez-Campos S."/>
            <person name="Strauss C."/>
            <person name="Perreten V."/>
        </authorList>
    </citation>
    <scope>NUCLEOTIDE SEQUENCE [LARGE SCALE GENOMIC DNA]</scope>
    <source>
        <strain evidence="9 10">KM45013</strain>
    </source>
</reference>
<feature type="transmembrane region" description="Helical" evidence="7">
    <location>
        <begin position="130"/>
        <end position="150"/>
    </location>
</feature>
<gene>
    <name evidence="9" type="primary">lysP_1</name>
    <name evidence="9" type="ORF">MCCS_11530</name>
</gene>
<keyword evidence="6 7" id="KW-0472">Membrane</keyword>
<evidence type="ECO:0000259" key="8">
    <source>
        <dbReference type="Pfam" id="PF00324"/>
    </source>
</evidence>
<evidence type="ECO:0000256" key="2">
    <source>
        <dbReference type="ARBA" id="ARBA00022448"/>
    </source>
</evidence>
<dbReference type="PROSITE" id="PS00218">
    <property type="entry name" value="AMINO_ACID_PERMEASE_1"/>
    <property type="match status" value="1"/>
</dbReference>
<evidence type="ECO:0000256" key="5">
    <source>
        <dbReference type="ARBA" id="ARBA00022989"/>
    </source>
</evidence>
<dbReference type="Pfam" id="PF00324">
    <property type="entry name" value="AA_permease"/>
    <property type="match status" value="1"/>
</dbReference>
<feature type="transmembrane region" description="Helical" evidence="7">
    <location>
        <begin position="486"/>
        <end position="506"/>
    </location>
</feature>
<feature type="transmembrane region" description="Helical" evidence="7">
    <location>
        <begin position="204"/>
        <end position="225"/>
    </location>
</feature>
<feature type="transmembrane region" description="Helical" evidence="7">
    <location>
        <begin position="63"/>
        <end position="87"/>
    </location>
</feature>
<accession>A0A1W7AB05</accession>
<name>A0A1W7AB05_9STAP</name>
<dbReference type="FunFam" id="1.20.1740.10:FF:000001">
    <property type="entry name" value="Amino acid permease"/>
    <property type="match status" value="1"/>
</dbReference>
<keyword evidence="4" id="KW-0029">Amino-acid transport</keyword>
<dbReference type="InterPro" id="IPR050524">
    <property type="entry name" value="APC_YAT"/>
</dbReference>
<dbReference type="KEGG" id="mcak:MCCS_11530"/>
<feature type="transmembrane region" description="Helical" evidence="7">
    <location>
        <begin position="245"/>
        <end position="267"/>
    </location>
</feature>
<dbReference type="GO" id="GO:0016020">
    <property type="term" value="C:membrane"/>
    <property type="evidence" value="ECO:0007669"/>
    <property type="project" value="UniProtKB-SubCell"/>
</dbReference>
<evidence type="ECO:0000313" key="9">
    <source>
        <dbReference type="EMBL" id="ARQ06799.1"/>
    </source>
</evidence>
<keyword evidence="10" id="KW-1185">Reference proteome</keyword>
<dbReference type="PANTHER" id="PTHR43341:SF1">
    <property type="entry name" value="GENERAL AMINO-ACID PERMEASE GAP1"/>
    <property type="match status" value="1"/>
</dbReference>
<feature type="transmembrane region" description="Helical" evidence="7">
    <location>
        <begin position="287"/>
        <end position="308"/>
    </location>
</feature>
<feature type="transmembrane region" description="Helical" evidence="7">
    <location>
        <begin position="12"/>
        <end position="28"/>
    </location>
</feature>
<evidence type="ECO:0000313" key="10">
    <source>
        <dbReference type="Proteomes" id="UP000194154"/>
    </source>
</evidence>
<dbReference type="Proteomes" id="UP000194154">
    <property type="component" value="Chromosome"/>
</dbReference>
<keyword evidence="5 7" id="KW-1133">Transmembrane helix</keyword>
<dbReference type="GO" id="GO:0015171">
    <property type="term" value="F:amino acid transmembrane transporter activity"/>
    <property type="evidence" value="ECO:0007669"/>
    <property type="project" value="TreeGrafter"/>
</dbReference>
<sequence>MKYLYHRPDFFYFYTLMFKSIDALKLFLAKLSKLSYNRIYIFRKKGDYMEHKKMDRDLKTRHISMIAIGGSIGTGLFMASGAVVAQAGPGGALLAYAIIGIMIYFLMTALGELATFYPVSGAFNAYASRFIDPAAGFTVGWFYWIIWSLVTSVDILSAAKVLSYWEMFGGIHPFIWSLIFLALIFMLNAFSVKSFGEAEYWFSIIKVATIFLFLIMGLLLIFGIIGGEPIGFKNFTIGDAPFHNGIFGLLGVLIVAGFSFGGTEVVAVTAGESKNPSESMPKAIKQVFWRILLFYIGSIFIIACIIPYTDPQLINENSDVSMSPFTIVFDKVGILFAASVMNAVILTAVLSAGNSGLYATSRLLLSLSQDNKAPKFLGKLNKNNMPFNALIVTTAFVILTLIYANINTGGYFKLLNMVGSLILIVWLISIISHMRLRYAIKKQNKDINKLLAYKAPLFPLGPVIVICTIIFLLVGQSFGDIKAMNIIKMIESYIPIVIAIISYFGYKLVKRTKIIKLEDINLEKHTL</sequence>
<comment type="subcellular location">
    <subcellularLocation>
        <location evidence="1">Membrane</location>
        <topology evidence="1">Multi-pass membrane protein</topology>
    </subcellularLocation>
</comment>
<evidence type="ECO:0000256" key="4">
    <source>
        <dbReference type="ARBA" id="ARBA00022970"/>
    </source>
</evidence>
<feature type="transmembrane region" description="Helical" evidence="7">
    <location>
        <begin position="93"/>
        <end position="118"/>
    </location>
</feature>
<protein>
    <submittedName>
        <fullName evidence="9">Lysine-specific permease</fullName>
    </submittedName>
</protein>
<dbReference type="Gene3D" id="1.20.1740.10">
    <property type="entry name" value="Amino acid/polyamine transporter I"/>
    <property type="match status" value="1"/>
</dbReference>
<dbReference type="PIRSF" id="PIRSF006060">
    <property type="entry name" value="AA_transporter"/>
    <property type="match status" value="1"/>
</dbReference>
<feature type="domain" description="Amino acid permease/ SLC12A" evidence="8">
    <location>
        <begin position="62"/>
        <end position="514"/>
    </location>
</feature>
<evidence type="ECO:0000256" key="1">
    <source>
        <dbReference type="ARBA" id="ARBA00004141"/>
    </source>
</evidence>
<organism evidence="9 10">
    <name type="scientific">Macrococcoides canis</name>
    <dbReference type="NCBI Taxonomy" id="1855823"/>
    <lineage>
        <taxon>Bacteria</taxon>
        <taxon>Bacillati</taxon>
        <taxon>Bacillota</taxon>
        <taxon>Bacilli</taxon>
        <taxon>Bacillales</taxon>
        <taxon>Staphylococcaceae</taxon>
        <taxon>Macrococcoides</taxon>
    </lineage>
</organism>
<feature type="transmembrane region" description="Helical" evidence="7">
    <location>
        <begin position="385"/>
        <end position="404"/>
    </location>
</feature>
<feature type="transmembrane region" description="Helical" evidence="7">
    <location>
        <begin position="410"/>
        <end position="431"/>
    </location>
</feature>
<evidence type="ECO:0000256" key="3">
    <source>
        <dbReference type="ARBA" id="ARBA00022692"/>
    </source>
</evidence>
<dbReference type="EMBL" id="CP021059">
    <property type="protein sequence ID" value="ARQ06799.1"/>
    <property type="molecule type" value="Genomic_DNA"/>
</dbReference>
<feature type="transmembrane region" description="Helical" evidence="7">
    <location>
        <begin position="170"/>
        <end position="192"/>
    </location>
</feature>
<dbReference type="PANTHER" id="PTHR43341">
    <property type="entry name" value="AMINO ACID PERMEASE"/>
    <property type="match status" value="1"/>
</dbReference>
<feature type="transmembrane region" description="Helical" evidence="7">
    <location>
        <begin position="328"/>
        <end position="352"/>
    </location>
</feature>
<dbReference type="AlphaFoldDB" id="A0A1W7AB05"/>
<feature type="transmembrane region" description="Helical" evidence="7">
    <location>
        <begin position="451"/>
        <end position="474"/>
    </location>
</feature>
<keyword evidence="3 7" id="KW-0812">Transmembrane</keyword>
<evidence type="ECO:0000256" key="7">
    <source>
        <dbReference type="SAM" id="Phobius"/>
    </source>
</evidence>
<evidence type="ECO:0000256" key="6">
    <source>
        <dbReference type="ARBA" id="ARBA00023136"/>
    </source>
</evidence>
<dbReference type="STRING" id="1855823.MCCS_11530"/>
<proteinExistence type="predicted"/>
<keyword evidence="2" id="KW-0813">Transport</keyword>